<dbReference type="Proteomes" id="UP000178647">
    <property type="component" value="Unassembled WGS sequence"/>
</dbReference>
<dbReference type="EMBL" id="MHMH01000013">
    <property type="protein sequence ID" value="OGZ24335.1"/>
    <property type="molecule type" value="Genomic_DNA"/>
</dbReference>
<organism evidence="2 3">
    <name type="scientific">Candidatus Nealsonbacteria bacterium RIFCSPLOWO2_01_FULL_43_32</name>
    <dbReference type="NCBI Taxonomy" id="1801672"/>
    <lineage>
        <taxon>Bacteria</taxon>
        <taxon>Candidatus Nealsoniibacteriota</taxon>
    </lineage>
</organism>
<proteinExistence type="predicted"/>
<feature type="transmembrane region" description="Helical" evidence="1">
    <location>
        <begin position="20"/>
        <end position="44"/>
    </location>
</feature>
<evidence type="ECO:0000313" key="2">
    <source>
        <dbReference type="EMBL" id="OGZ24335.1"/>
    </source>
</evidence>
<keyword evidence="1" id="KW-0472">Membrane</keyword>
<reference evidence="2 3" key="1">
    <citation type="journal article" date="2016" name="Nat. Commun.">
        <title>Thousands of microbial genomes shed light on interconnected biogeochemical processes in an aquifer system.</title>
        <authorList>
            <person name="Anantharaman K."/>
            <person name="Brown C.T."/>
            <person name="Hug L.A."/>
            <person name="Sharon I."/>
            <person name="Castelle C.J."/>
            <person name="Probst A.J."/>
            <person name="Thomas B.C."/>
            <person name="Singh A."/>
            <person name="Wilkins M.J."/>
            <person name="Karaoz U."/>
            <person name="Brodie E.L."/>
            <person name="Williams K.H."/>
            <person name="Hubbard S.S."/>
            <person name="Banfield J.F."/>
        </authorList>
    </citation>
    <scope>NUCLEOTIDE SEQUENCE [LARGE SCALE GENOMIC DNA]</scope>
</reference>
<name>A0A1G2EEX6_9BACT</name>
<gene>
    <name evidence="2" type="ORF">A2896_01730</name>
</gene>
<accession>A0A1G2EEX6</accession>
<keyword evidence="1" id="KW-1133">Transmembrane helix</keyword>
<dbReference type="STRING" id="1801672.A2896_01730"/>
<comment type="caution">
    <text evidence="2">The sequence shown here is derived from an EMBL/GenBank/DDBJ whole genome shotgun (WGS) entry which is preliminary data.</text>
</comment>
<sequence>MASMAVIGVTMIYLAFTRFAYEYVIGFTLFCVGLILLVVTVAVFAALLDISSRNLEIIKRIAKKLALVGVILAILIFGQWLIFASVDSPHGSVPLGSTIRLPLFGTVAHYDKIDEIRVKRSFFSKETTIKMDTIPKVPWCRCR</sequence>
<evidence type="ECO:0000313" key="3">
    <source>
        <dbReference type="Proteomes" id="UP000178647"/>
    </source>
</evidence>
<feature type="transmembrane region" description="Helical" evidence="1">
    <location>
        <begin position="65"/>
        <end position="86"/>
    </location>
</feature>
<keyword evidence="1" id="KW-0812">Transmembrane</keyword>
<dbReference type="AlphaFoldDB" id="A0A1G2EEX6"/>
<evidence type="ECO:0000256" key="1">
    <source>
        <dbReference type="SAM" id="Phobius"/>
    </source>
</evidence>
<protein>
    <submittedName>
        <fullName evidence="2">Uncharacterized protein</fullName>
    </submittedName>
</protein>